<organism evidence="2 3">
    <name type="scientific">Candidimonas nitroreducens</name>
    <dbReference type="NCBI Taxonomy" id="683354"/>
    <lineage>
        <taxon>Bacteria</taxon>
        <taxon>Pseudomonadati</taxon>
        <taxon>Pseudomonadota</taxon>
        <taxon>Betaproteobacteria</taxon>
        <taxon>Burkholderiales</taxon>
        <taxon>Alcaligenaceae</taxon>
        <taxon>Candidimonas</taxon>
    </lineage>
</organism>
<sequence>MSVPRTLNLRPACWAALLLFGAASVAQAQLLDSVKGALGGQQGSSASGSSGGASSLLGGLGGSLGGQSMPSLSSVGTGNITGVLTYCAKNNYLGGGDASSVQNKLLGQLGGAKSAQSDAGYQQGLQGILGGNSGQKVDLGGGGLKQQITDKVCEQVLQYGKSLL</sequence>
<dbReference type="AlphaFoldDB" id="A0A225MVQ1"/>
<dbReference type="RefSeq" id="WP_088601627.1">
    <property type="nucleotide sequence ID" value="NZ_NJIH01000002.1"/>
</dbReference>
<proteinExistence type="predicted"/>
<evidence type="ECO:0008006" key="4">
    <source>
        <dbReference type="Google" id="ProtNLM"/>
    </source>
</evidence>
<evidence type="ECO:0000313" key="2">
    <source>
        <dbReference type="EMBL" id="OWT65477.1"/>
    </source>
</evidence>
<gene>
    <name evidence="2" type="ORF">CEY11_01660</name>
</gene>
<feature type="signal peptide" evidence="1">
    <location>
        <begin position="1"/>
        <end position="28"/>
    </location>
</feature>
<dbReference type="InterPro" id="IPR019637">
    <property type="entry name" value="DUF2501"/>
</dbReference>
<evidence type="ECO:0000313" key="3">
    <source>
        <dbReference type="Proteomes" id="UP000214603"/>
    </source>
</evidence>
<keyword evidence="3" id="KW-1185">Reference proteome</keyword>
<dbReference type="Pfam" id="PF10696">
    <property type="entry name" value="DUF2501"/>
    <property type="match status" value="1"/>
</dbReference>
<dbReference type="EMBL" id="NJIH01000002">
    <property type="protein sequence ID" value="OWT65477.1"/>
    <property type="molecule type" value="Genomic_DNA"/>
</dbReference>
<dbReference type="OrthoDB" id="8565817at2"/>
<evidence type="ECO:0000256" key="1">
    <source>
        <dbReference type="SAM" id="SignalP"/>
    </source>
</evidence>
<accession>A0A225MVQ1</accession>
<comment type="caution">
    <text evidence="2">The sequence shown here is derived from an EMBL/GenBank/DDBJ whole genome shotgun (WGS) entry which is preliminary data.</text>
</comment>
<name>A0A225MVQ1_9BURK</name>
<keyword evidence="1" id="KW-0732">Signal</keyword>
<feature type="chain" id="PRO_5013166612" description="DUF2501 domain-containing protein" evidence="1">
    <location>
        <begin position="29"/>
        <end position="164"/>
    </location>
</feature>
<protein>
    <recommendedName>
        <fullName evidence="4">DUF2501 domain-containing protein</fullName>
    </recommendedName>
</protein>
<dbReference type="Proteomes" id="UP000214603">
    <property type="component" value="Unassembled WGS sequence"/>
</dbReference>
<reference evidence="3" key="1">
    <citation type="submission" date="2017-06" db="EMBL/GenBank/DDBJ databases">
        <title>Herbaspirillum phytohormonus sp. nov., isolated from the root nodule of Robinia pseudoacacia in lead-zinc mine.</title>
        <authorList>
            <person name="Fan M."/>
            <person name="Lin Y."/>
        </authorList>
    </citation>
    <scope>NUCLEOTIDE SEQUENCE [LARGE SCALE GENOMIC DNA]</scope>
    <source>
        <strain evidence="3">SC-089</strain>
    </source>
</reference>